<comment type="domain">
    <text evidence="5">Consists of three domains, a large central CORE domain and two small peripheral domains, NMPbind and LID, which undergo movements during catalysis. The LID domain closes over the site of phosphoryl transfer upon ATP binding. Assembling and dissambling the active center during each catalytic cycle provides an effective means to prevent ATP hydrolysis.</text>
</comment>
<comment type="subcellular location">
    <subcellularLocation>
        <location evidence="5 7">Cytoplasm</location>
    </subcellularLocation>
</comment>
<evidence type="ECO:0000256" key="6">
    <source>
        <dbReference type="RuleBase" id="RU003330"/>
    </source>
</evidence>
<organism evidence="8 9">
    <name type="scientific">Candidatus Neptunichlamydia vexilliferae</name>
    <dbReference type="NCBI Taxonomy" id="1651774"/>
    <lineage>
        <taxon>Bacteria</taxon>
        <taxon>Pseudomonadati</taxon>
        <taxon>Chlamydiota</taxon>
        <taxon>Chlamydiia</taxon>
        <taxon>Parachlamydiales</taxon>
        <taxon>Simkaniaceae</taxon>
        <taxon>Candidatus Neptunichlamydia</taxon>
    </lineage>
</organism>
<feature type="binding site" evidence="5">
    <location>
        <position position="162"/>
    </location>
    <ligand>
        <name>AMP</name>
        <dbReference type="ChEBI" id="CHEBI:456215"/>
    </ligand>
</feature>
<feature type="binding site" evidence="5">
    <location>
        <position position="113"/>
    </location>
    <ligand>
        <name>AMP</name>
        <dbReference type="ChEBI" id="CHEBI:456215"/>
    </ligand>
</feature>
<evidence type="ECO:0000256" key="3">
    <source>
        <dbReference type="ARBA" id="ARBA00022741"/>
    </source>
</evidence>
<comment type="caution">
    <text evidence="8">The sequence shown here is derived from an EMBL/GenBank/DDBJ whole genome shotgun (WGS) entry which is preliminary data.</text>
</comment>
<keyword evidence="1 5" id="KW-0808">Transferase</keyword>
<dbReference type="InterPro" id="IPR027417">
    <property type="entry name" value="P-loop_NTPase"/>
</dbReference>
<feature type="binding site" evidence="5">
    <location>
        <position position="150"/>
    </location>
    <ligand>
        <name>AMP</name>
        <dbReference type="ChEBI" id="CHEBI:456215"/>
    </ligand>
</feature>
<gene>
    <name evidence="5" type="primary">adk</name>
    <name evidence="8" type="ORF">NEPTK9_001142</name>
</gene>
<feature type="binding site" evidence="5">
    <location>
        <position position="189"/>
    </location>
    <ligand>
        <name>ATP</name>
        <dbReference type="ChEBI" id="CHEBI:30616"/>
    </ligand>
</feature>
<dbReference type="InterPro" id="IPR000850">
    <property type="entry name" value="Adenylat/UMP-CMP_kin"/>
</dbReference>
<keyword evidence="2 5" id="KW-0545">Nucleotide biosynthesis</keyword>
<dbReference type="RefSeq" id="WP_228547052.1">
    <property type="nucleotide sequence ID" value="NZ_JAAEJV010000031.1"/>
</dbReference>
<evidence type="ECO:0000313" key="8">
    <source>
        <dbReference type="EMBL" id="MBF5059626.1"/>
    </source>
</evidence>
<comment type="pathway">
    <text evidence="5">Purine metabolism; AMP biosynthesis via salvage pathway; AMP from ADP: step 1/1.</text>
</comment>
<name>A0ABS0AZS3_9BACT</name>
<feature type="binding site" evidence="5">
    <location>
        <begin position="71"/>
        <end position="73"/>
    </location>
    <ligand>
        <name>AMP</name>
        <dbReference type="ChEBI" id="CHEBI:456215"/>
    </ligand>
</feature>
<feature type="binding site" evidence="5">
    <location>
        <position position="46"/>
    </location>
    <ligand>
        <name>AMP</name>
        <dbReference type="ChEBI" id="CHEBI:456215"/>
    </ligand>
</feature>
<dbReference type="GO" id="GO:0004017">
    <property type="term" value="F:AMP kinase activity"/>
    <property type="evidence" value="ECO:0007669"/>
    <property type="project" value="UniProtKB-EC"/>
</dbReference>
<reference evidence="8 9" key="1">
    <citation type="submission" date="2020-01" db="EMBL/GenBank/DDBJ databases">
        <title>Draft genome sequence of Cand. Neptunochlamydia vexilliferae K9.</title>
        <authorList>
            <person name="Schulz F."/>
            <person name="Koestlbacher S."/>
            <person name="Wascher F."/>
            <person name="Pizzetti I."/>
            <person name="Horn M."/>
        </authorList>
    </citation>
    <scope>NUCLEOTIDE SEQUENCE [LARGE SCALE GENOMIC DNA]</scope>
    <source>
        <strain evidence="8 9">K9</strain>
    </source>
</reference>
<evidence type="ECO:0000313" key="9">
    <source>
        <dbReference type="Proteomes" id="UP001194714"/>
    </source>
</evidence>
<comment type="function">
    <text evidence="5">Catalyzes the reversible transfer of the terminal phosphate group between ATP and AMP. Plays an important role in cellular energy homeostasis and in adenine nucleotide metabolism.</text>
</comment>
<dbReference type="PANTHER" id="PTHR23359">
    <property type="entry name" value="NUCLEOTIDE KINASE"/>
    <property type="match status" value="1"/>
</dbReference>
<comment type="subunit">
    <text evidence="5 7">Monomer.</text>
</comment>
<keyword evidence="5" id="KW-0963">Cytoplasm</keyword>
<comment type="caution">
    <text evidence="5">Lacks conserved residue(s) required for the propagation of feature annotation.</text>
</comment>
<feature type="binding site" evidence="5">
    <location>
        <position position="144"/>
    </location>
    <ligand>
        <name>ATP</name>
        <dbReference type="ChEBI" id="CHEBI:30616"/>
    </ligand>
</feature>
<evidence type="ECO:0000256" key="4">
    <source>
        <dbReference type="ARBA" id="ARBA00022777"/>
    </source>
</evidence>
<dbReference type="PRINTS" id="PR00094">
    <property type="entry name" value="ADENYLTKNASE"/>
</dbReference>
<dbReference type="EMBL" id="JAAEJV010000031">
    <property type="protein sequence ID" value="MBF5059626.1"/>
    <property type="molecule type" value="Genomic_DNA"/>
</dbReference>
<comment type="catalytic activity">
    <reaction evidence="5 7">
        <text>AMP + ATP = 2 ADP</text>
        <dbReference type="Rhea" id="RHEA:12973"/>
        <dbReference type="ChEBI" id="CHEBI:30616"/>
        <dbReference type="ChEBI" id="CHEBI:456215"/>
        <dbReference type="ChEBI" id="CHEBI:456216"/>
        <dbReference type="EC" id="2.7.4.3"/>
    </reaction>
</comment>
<keyword evidence="3 5" id="KW-0547">Nucleotide-binding</keyword>
<sequence length="207" mass="23631">MRNDLTMCSQVDEKFQAVLIFGPPGSGKGTQGKFLSSAGNHFHLSSGDVFRGLSPESPAGKLYHSYAGKGELLPDNVTVEIWHHYVMGLIATNQYFPKEQLLLLDGIPRTVKQAEILERYTVIKKIILLEAKDSNVLVQRLKRRALIEKRHDDRDEGVLKKRMEIYEKETFPLLEHYDEKLIARFNAELRPLEVLRDILVSLCDLLS</sequence>
<evidence type="ECO:0000256" key="1">
    <source>
        <dbReference type="ARBA" id="ARBA00022679"/>
    </source>
</evidence>
<dbReference type="HAMAP" id="MF_00235">
    <property type="entry name" value="Adenylate_kinase_Adk"/>
    <property type="match status" value="1"/>
</dbReference>
<keyword evidence="9" id="KW-1185">Reference proteome</keyword>
<dbReference type="Proteomes" id="UP001194714">
    <property type="component" value="Unassembled WGS sequence"/>
</dbReference>
<dbReference type="PROSITE" id="PS00113">
    <property type="entry name" value="ADENYLATE_KINASE"/>
    <property type="match status" value="1"/>
</dbReference>
<dbReference type="InterPro" id="IPR033690">
    <property type="entry name" value="Adenylat_kinase_CS"/>
</dbReference>
<proteinExistence type="inferred from homology"/>
<accession>A0ABS0AZS3</accession>
<evidence type="ECO:0000256" key="2">
    <source>
        <dbReference type="ARBA" id="ARBA00022727"/>
    </source>
</evidence>
<feature type="binding site" evidence="5">
    <location>
        <position position="51"/>
    </location>
    <ligand>
        <name>AMP</name>
        <dbReference type="ChEBI" id="CHEBI:456215"/>
    </ligand>
</feature>
<evidence type="ECO:0000256" key="7">
    <source>
        <dbReference type="RuleBase" id="RU003331"/>
    </source>
</evidence>
<dbReference type="Gene3D" id="3.40.50.300">
    <property type="entry name" value="P-loop containing nucleotide triphosphate hydrolases"/>
    <property type="match status" value="1"/>
</dbReference>
<dbReference type="SUPFAM" id="SSF52540">
    <property type="entry name" value="P-loop containing nucleoside triphosphate hydrolases"/>
    <property type="match status" value="1"/>
</dbReference>
<keyword evidence="5 7" id="KW-0067">ATP-binding</keyword>
<protein>
    <recommendedName>
        <fullName evidence="5 7">Adenylate kinase</fullName>
        <shortName evidence="5">AK</shortName>
        <ecNumber evidence="5 7">2.7.4.3</ecNumber>
    </recommendedName>
    <alternativeName>
        <fullName evidence="5">ATP-AMP transphosphorylase</fullName>
    </alternativeName>
    <alternativeName>
        <fullName evidence="5">ATP:AMP phosphotransferase</fullName>
    </alternativeName>
    <alternativeName>
        <fullName evidence="5">Adenylate monophosphate kinase</fullName>
    </alternativeName>
</protein>
<dbReference type="Pfam" id="PF00406">
    <property type="entry name" value="ADK"/>
    <property type="match status" value="1"/>
</dbReference>
<feature type="binding site" evidence="5">
    <location>
        <begin position="25"/>
        <end position="30"/>
    </location>
    <ligand>
        <name>ATP</name>
        <dbReference type="ChEBI" id="CHEBI:30616"/>
    </ligand>
</feature>
<comment type="similarity">
    <text evidence="5 6">Belongs to the adenylate kinase family.</text>
</comment>
<dbReference type="EC" id="2.7.4.3" evidence="5 7"/>
<evidence type="ECO:0000256" key="5">
    <source>
        <dbReference type="HAMAP-Rule" id="MF_00235"/>
    </source>
</evidence>
<dbReference type="CDD" id="cd01428">
    <property type="entry name" value="ADK"/>
    <property type="match status" value="1"/>
</dbReference>
<keyword evidence="4 5" id="KW-0418">Kinase</keyword>